<sequence length="75" mass="8397">MQYAIIDRFEGDMAVLEMPDGAMRDLPRAALPQGARAGDALRLDEAGNPIALDPEETRRRQAEVRALMDKLFRRG</sequence>
<reference evidence="1" key="1">
    <citation type="submission" date="2020-08" db="EMBL/GenBank/DDBJ databases">
        <title>Genome public.</title>
        <authorList>
            <person name="Liu C."/>
            <person name="Sun Q."/>
        </authorList>
    </citation>
    <scope>NUCLEOTIDE SEQUENCE</scope>
    <source>
        <strain evidence="1">NSJ-44</strain>
    </source>
</reference>
<dbReference type="EMBL" id="JACRSO010000004">
    <property type="protein sequence ID" value="MBC8529774.1"/>
    <property type="molecule type" value="Genomic_DNA"/>
</dbReference>
<protein>
    <submittedName>
        <fullName evidence="1">DUF3006 domain-containing protein</fullName>
    </submittedName>
</protein>
<gene>
    <name evidence="1" type="ORF">H8699_10070</name>
</gene>
<dbReference type="InterPro" id="IPR021377">
    <property type="entry name" value="DUF3006"/>
</dbReference>
<dbReference type="AlphaFoldDB" id="A0A926HMP7"/>
<proteinExistence type="predicted"/>
<evidence type="ECO:0000313" key="1">
    <source>
        <dbReference type="EMBL" id="MBC8529774.1"/>
    </source>
</evidence>
<dbReference type="Gene3D" id="6.20.120.50">
    <property type="match status" value="1"/>
</dbReference>
<name>A0A926HMP7_9FIRM</name>
<organism evidence="1 2">
    <name type="scientific">Luoshenia tenuis</name>
    <dbReference type="NCBI Taxonomy" id="2763654"/>
    <lineage>
        <taxon>Bacteria</taxon>
        <taxon>Bacillati</taxon>
        <taxon>Bacillota</taxon>
        <taxon>Clostridia</taxon>
        <taxon>Christensenellales</taxon>
        <taxon>Christensenellaceae</taxon>
        <taxon>Luoshenia</taxon>
    </lineage>
</organism>
<accession>A0A926HMP7</accession>
<dbReference type="Proteomes" id="UP000654279">
    <property type="component" value="Unassembled WGS sequence"/>
</dbReference>
<dbReference type="RefSeq" id="WP_249285589.1">
    <property type="nucleotide sequence ID" value="NZ_JACRSO010000004.1"/>
</dbReference>
<evidence type="ECO:0000313" key="2">
    <source>
        <dbReference type="Proteomes" id="UP000654279"/>
    </source>
</evidence>
<comment type="caution">
    <text evidence="1">The sequence shown here is derived from an EMBL/GenBank/DDBJ whole genome shotgun (WGS) entry which is preliminary data.</text>
</comment>
<dbReference type="Pfam" id="PF11213">
    <property type="entry name" value="DUF3006"/>
    <property type="match status" value="1"/>
</dbReference>
<keyword evidence="2" id="KW-1185">Reference proteome</keyword>